<dbReference type="EMBL" id="BAUU01000013">
    <property type="protein sequence ID" value="GAE30804.1"/>
    <property type="molecule type" value="Genomic_DNA"/>
</dbReference>
<dbReference type="RefSeq" id="WP_035343754.1">
    <property type="nucleotide sequence ID" value="NZ_BAUU01000013.1"/>
</dbReference>
<gene>
    <name evidence="2" type="ORF">JCM9152_2222</name>
</gene>
<comment type="caution">
    <text evidence="2">The sequence shown here is derived from an EMBL/GenBank/DDBJ whole genome shotgun (WGS) entry which is preliminary data.</text>
</comment>
<accession>W4QHJ0</accession>
<evidence type="ECO:0000313" key="2">
    <source>
        <dbReference type="EMBL" id="GAE30804.1"/>
    </source>
</evidence>
<organism evidence="2 3">
    <name type="scientific">Halalkalibacter hemicellulosilyticusJCM 9152</name>
    <dbReference type="NCBI Taxonomy" id="1236971"/>
    <lineage>
        <taxon>Bacteria</taxon>
        <taxon>Bacillati</taxon>
        <taxon>Bacillota</taxon>
        <taxon>Bacilli</taxon>
        <taxon>Bacillales</taxon>
        <taxon>Bacillaceae</taxon>
        <taxon>Halalkalibacter</taxon>
    </lineage>
</organism>
<evidence type="ECO:0000259" key="1">
    <source>
        <dbReference type="PROSITE" id="PS51186"/>
    </source>
</evidence>
<protein>
    <submittedName>
        <fullName evidence="2">Acetyltransferase</fullName>
    </submittedName>
</protein>
<dbReference type="Gene3D" id="3.40.630.30">
    <property type="match status" value="1"/>
</dbReference>
<sequence length="132" mass="15379">MEEIVISDDKSLLDREVIYRFLASSYWANKRRRETINKSIGVYDGKKQIGFARIVTDEATMYGLCDVFIDEQYRGKGIGKQLIDSIVHSEKLSHLFGFLGTKDAHDFYHVFDFQIEEEKVMARIPDFLSNKM</sequence>
<feature type="domain" description="N-acetyltransferase" evidence="1">
    <location>
        <begin position="4"/>
        <end position="132"/>
    </location>
</feature>
<keyword evidence="3" id="KW-1185">Reference proteome</keyword>
<reference evidence="2" key="1">
    <citation type="journal article" date="2014" name="Genome Announc.">
        <title>Draft Genome Sequences of Three Alkaliphilic Bacillus Strains, Bacillus wakoensis JCM 9140T, Bacillus akibai JCM 9157T, and Bacillus hemicellulosilyticus JCM 9152T.</title>
        <authorList>
            <person name="Yuki M."/>
            <person name="Oshima K."/>
            <person name="Suda W."/>
            <person name="Oshida Y."/>
            <person name="Kitamura K."/>
            <person name="Iida T."/>
            <person name="Hattori M."/>
            <person name="Ohkuma M."/>
        </authorList>
    </citation>
    <scope>NUCLEOTIDE SEQUENCE [LARGE SCALE GENOMIC DNA]</scope>
    <source>
        <strain evidence="2">JCM 9152</strain>
    </source>
</reference>
<dbReference type="Proteomes" id="UP000018895">
    <property type="component" value="Unassembled WGS sequence"/>
</dbReference>
<dbReference type="AlphaFoldDB" id="W4QHJ0"/>
<dbReference type="PROSITE" id="PS51186">
    <property type="entry name" value="GNAT"/>
    <property type="match status" value="1"/>
</dbReference>
<name>W4QHJ0_9BACI</name>
<dbReference type="PANTHER" id="PTHR43233">
    <property type="entry name" value="FAMILY N-ACETYLTRANSFERASE, PUTATIVE (AFU_ORTHOLOGUE AFUA_6G03350)-RELATED"/>
    <property type="match status" value="1"/>
</dbReference>
<dbReference type="CDD" id="cd04301">
    <property type="entry name" value="NAT_SF"/>
    <property type="match status" value="1"/>
</dbReference>
<dbReference type="InterPro" id="IPR000182">
    <property type="entry name" value="GNAT_dom"/>
</dbReference>
<keyword evidence="2" id="KW-0808">Transferase</keyword>
<dbReference type="SUPFAM" id="SSF55729">
    <property type="entry name" value="Acyl-CoA N-acyltransferases (Nat)"/>
    <property type="match status" value="1"/>
</dbReference>
<proteinExistence type="predicted"/>
<dbReference type="STRING" id="1236971.JCM9152_2222"/>
<dbReference type="InterPro" id="IPR053144">
    <property type="entry name" value="Acetyltransferase_Butenolide"/>
</dbReference>
<dbReference type="Pfam" id="PF13508">
    <property type="entry name" value="Acetyltransf_7"/>
    <property type="match status" value="1"/>
</dbReference>
<dbReference type="OrthoDB" id="3216107at2"/>
<dbReference type="PANTHER" id="PTHR43233:SF1">
    <property type="entry name" value="FAMILY N-ACETYLTRANSFERASE, PUTATIVE (AFU_ORTHOLOGUE AFUA_6G03350)-RELATED"/>
    <property type="match status" value="1"/>
</dbReference>
<dbReference type="GO" id="GO:0016747">
    <property type="term" value="F:acyltransferase activity, transferring groups other than amino-acyl groups"/>
    <property type="evidence" value="ECO:0007669"/>
    <property type="project" value="InterPro"/>
</dbReference>
<evidence type="ECO:0000313" key="3">
    <source>
        <dbReference type="Proteomes" id="UP000018895"/>
    </source>
</evidence>
<dbReference type="InterPro" id="IPR016181">
    <property type="entry name" value="Acyl_CoA_acyltransferase"/>
</dbReference>